<gene>
    <name evidence="2" type="ORF">GCM10010832_09910</name>
</gene>
<name>A0ABQ1SE22_9FLAO</name>
<keyword evidence="3" id="KW-1185">Reference proteome</keyword>
<reference evidence="3" key="1">
    <citation type="journal article" date="2019" name="Int. J. Syst. Evol. Microbiol.">
        <title>The Global Catalogue of Microorganisms (GCM) 10K type strain sequencing project: providing services to taxonomists for standard genome sequencing and annotation.</title>
        <authorList>
            <consortium name="The Broad Institute Genomics Platform"/>
            <consortium name="The Broad Institute Genome Sequencing Center for Infectious Disease"/>
            <person name="Wu L."/>
            <person name="Ma J."/>
        </authorList>
    </citation>
    <scope>NUCLEOTIDE SEQUENCE [LARGE SCALE GENOMIC DNA]</scope>
    <source>
        <strain evidence="3">CGMCC 1.12931</strain>
    </source>
</reference>
<protein>
    <submittedName>
        <fullName evidence="2">Uncharacterized protein</fullName>
    </submittedName>
</protein>
<dbReference type="Proteomes" id="UP000599179">
    <property type="component" value="Unassembled WGS sequence"/>
</dbReference>
<feature type="transmembrane region" description="Helical" evidence="1">
    <location>
        <begin position="36"/>
        <end position="57"/>
    </location>
</feature>
<keyword evidence="1" id="KW-1133">Transmembrane helix</keyword>
<accession>A0ABQ1SE22</accession>
<evidence type="ECO:0000313" key="2">
    <source>
        <dbReference type="EMBL" id="GGE31559.1"/>
    </source>
</evidence>
<evidence type="ECO:0000256" key="1">
    <source>
        <dbReference type="SAM" id="Phobius"/>
    </source>
</evidence>
<evidence type="ECO:0000313" key="3">
    <source>
        <dbReference type="Proteomes" id="UP000599179"/>
    </source>
</evidence>
<organism evidence="2 3">
    <name type="scientific">Psychroflexus planctonicus</name>
    <dbReference type="NCBI Taxonomy" id="1526575"/>
    <lineage>
        <taxon>Bacteria</taxon>
        <taxon>Pseudomonadati</taxon>
        <taxon>Bacteroidota</taxon>
        <taxon>Flavobacteriia</taxon>
        <taxon>Flavobacteriales</taxon>
        <taxon>Flavobacteriaceae</taxon>
        <taxon>Psychroflexus</taxon>
    </lineage>
</organism>
<keyword evidence="1" id="KW-0472">Membrane</keyword>
<proteinExistence type="predicted"/>
<comment type="caution">
    <text evidence="2">The sequence shown here is derived from an EMBL/GenBank/DDBJ whole genome shotgun (WGS) entry which is preliminary data.</text>
</comment>
<sequence>MNLKIRKMKKNSIAEQAKEDFVESILSSKALAFAKYALLGVGVIYGLGFVFKVLAYAKSNFNDLTQTMQSNNSN</sequence>
<keyword evidence="1" id="KW-0812">Transmembrane</keyword>
<dbReference type="EMBL" id="BMGM01000004">
    <property type="protein sequence ID" value="GGE31559.1"/>
    <property type="molecule type" value="Genomic_DNA"/>
</dbReference>